<reference evidence="2" key="1">
    <citation type="submission" date="2022-10" db="EMBL/GenBank/DDBJ databases">
        <title>The complete genomes of actinobacterial strains from the NBC collection.</title>
        <authorList>
            <person name="Joergensen T.S."/>
            <person name="Alvarez Arevalo M."/>
            <person name="Sterndorff E.B."/>
            <person name="Faurdal D."/>
            <person name="Vuksanovic O."/>
            <person name="Mourched A.-S."/>
            <person name="Charusanti P."/>
            <person name="Shaw S."/>
            <person name="Blin K."/>
            <person name="Weber T."/>
        </authorList>
    </citation>
    <scope>NUCLEOTIDE SEQUENCE</scope>
    <source>
        <strain evidence="2">NBC_00248</strain>
    </source>
</reference>
<accession>A0ABZ1TNW6</accession>
<organism evidence="2 3">
    <name type="scientific">Streptomyces virginiae</name>
    <name type="common">Streptomyces cinnamonensis</name>
    <dbReference type="NCBI Taxonomy" id="1961"/>
    <lineage>
        <taxon>Bacteria</taxon>
        <taxon>Bacillati</taxon>
        <taxon>Actinomycetota</taxon>
        <taxon>Actinomycetes</taxon>
        <taxon>Kitasatosporales</taxon>
        <taxon>Streptomycetaceae</taxon>
        <taxon>Streptomyces</taxon>
    </lineage>
</organism>
<dbReference type="RefSeq" id="WP_328965342.1">
    <property type="nucleotide sequence ID" value="NZ_CP108090.1"/>
</dbReference>
<keyword evidence="3" id="KW-1185">Reference proteome</keyword>
<keyword evidence="1" id="KW-0812">Transmembrane</keyword>
<protein>
    <recommendedName>
        <fullName evidence="4">Lipoprotein</fullName>
    </recommendedName>
</protein>
<evidence type="ECO:0000313" key="3">
    <source>
        <dbReference type="Proteomes" id="UP001432039"/>
    </source>
</evidence>
<evidence type="ECO:0000313" key="2">
    <source>
        <dbReference type="EMBL" id="WUQ17113.1"/>
    </source>
</evidence>
<name>A0ABZ1TNW6_STRVG</name>
<keyword evidence="1" id="KW-1133">Transmembrane helix</keyword>
<gene>
    <name evidence="2" type="ORF">OG517_40100</name>
</gene>
<dbReference type="Proteomes" id="UP001432039">
    <property type="component" value="Chromosome"/>
</dbReference>
<evidence type="ECO:0008006" key="4">
    <source>
        <dbReference type="Google" id="ProtNLM"/>
    </source>
</evidence>
<proteinExistence type="predicted"/>
<feature type="transmembrane region" description="Helical" evidence="1">
    <location>
        <begin position="15"/>
        <end position="40"/>
    </location>
</feature>
<sequence length="49" mass="5367">MTFTNGELLRAATRMLAYLAGTLLLCAIVITVAVALTVTVKERTTSRRR</sequence>
<keyword evidence="1" id="KW-0472">Membrane</keyword>
<evidence type="ECO:0000256" key="1">
    <source>
        <dbReference type="SAM" id="Phobius"/>
    </source>
</evidence>
<dbReference type="EMBL" id="CP108090">
    <property type="protein sequence ID" value="WUQ17113.1"/>
    <property type="molecule type" value="Genomic_DNA"/>
</dbReference>